<dbReference type="SMART" id="SM00220">
    <property type="entry name" value="S_TKc"/>
    <property type="match status" value="1"/>
</dbReference>
<reference evidence="8" key="1">
    <citation type="submission" date="2021-01" db="EMBL/GenBank/DDBJ databases">
        <authorList>
            <consortium name="Genoscope - CEA"/>
            <person name="William W."/>
        </authorList>
    </citation>
    <scope>NUCLEOTIDE SEQUENCE</scope>
</reference>
<evidence type="ECO:0000256" key="6">
    <source>
        <dbReference type="ARBA" id="ARBA00022840"/>
    </source>
</evidence>
<keyword evidence="4" id="KW-0547">Nucleotide-binding</keyword>
<name>A0A8S1R229_9CILI</name>
<evidence type="ECO:0000313" key="9">
    <source>
        <dbReference type="Proteomes" id="UP000692954"/>
    </source>
</evidence>
<organism evidence="8 9">
    <name type="scientific">Paramecium sonneborni</name>
    <dbReference type="NCBI Taxonomy" id="65129"/>
    <lineage>
        <taxon>Eukaryota</taxon>
        <taxon>Sar</taxon>
        <taxon>Alveolata</taxon>
        <taxon>Ciliophora</taxon>
        <taxon>Intramacronucleata</taxon>
        <taxon>Oligohymenophorea</taxon>
        <taxon>Peniculida</taxon>
        <taxon>Parameciidae</taxon>
        <taxon>Paramecium</taxon>
    </lineage>
</organism>
<comment type="subunit">
    <text evidence="1">Monomer.</text>
</comment>
<proteinExistence type="predicted"/>
<dbReference type="PROSITE" id="PS00108">
    <property type="entry name" value="PROTEIN_KINASE_ST"/>
    <property type="match status" value="1"/>
</dbReference>
<evidence type="ECO:0000256" key="4">
    <source>
        <dbReference type="ARBA" id="ARBA00022741"/>
    </source>
</evidence>
<dbReference type="Proteomes" id="UP000692954">
    <property type="component" value="Unassembled WGS sequence"/>
</dbReference>
<evidence type="ECO:0000256" key="2">
    <source>
        <dbReference type="ARBA" id="ARBA00022527"/>
    </source>
</evidence>
<dbReference type="GO" id="GO:0004674">
    <property type="term" value="F:protein serine/threonine kinase activity"/>
    <property type="evidence" value="ECO:0007669"/>
    <property type="project" value="UniProtKB-KW"/>
</dbReference>
<dbReference type="EMBL" id="CAJJDN010000133">
    <property type="protein sequence ID" value="CAD8121679.1"/>
    <property type="molecule type" value="Genomic_DNA"/>
</dbReference>
<dbReference type="FunFam" id="3.30.200.20:FF:000042">
    <property type="entry name" value="Aurora kinase A"/>
    <property type="match status" value="1"/>
</dbReference>
<keyword evidence="3" id="KW-0808">Transferase</keyword>
<keyword evidence="5" id="KW-0418">Kinase</keyword>
<evidence type="ECO:0000256" key="3">
    <source>
        <dbReference type="ARBA" id="ARBA00022679"/>
    </source>
</evidence>
<keyword evidence="9" id="KW-1185">Reference proteome</keyword>
<gene>
    <name evidence="8" type="ORF">PSON_ATCC_30995.1.T1330149</name>
</gene>
<dbReference type="PROSITE" id="PS50011">
    <property type="entry name" value="PROTEIN_KINASE_DOM"/>
    <property type="match status" value="1"/>
</dbReference>
<accession>A0A8S1R229</accession>
<comment type="caution">
    <text evidence="8">The sequence shown here is derived from an EMBL/GenBank/DDBJ whole genome shotgun (WGS) entry which is preliminary data.</text>
</comment>
<dbReference type="PANTHER" id="PTHR24353">
    <property type="entry name" value="CYCLIC NUCLEOTIDE-DEPENDENT PROTEIN KINASE"/>
    <property type="match status" value="1"/>
</dbReference>
<dbReference type="FunFam" id="1.10.510.10:FF:000571">
    <property type="entry name" value="Maternal embryonic leucine zipper kinase"/>
    <property type="match status" value="1"/>
</dbReference>
<feature type="domain" description="Protein kinase" evidence="7">
    <location>
        <begin position="151"/>
        <end position="403"/>
    </location>
</feature>
<evidence type="ECO:0000256" key="5">
    <source>
        <dbReference type="ARBA" id="ARBA00022777"/>
    </source>
</evidence>
<dbReference type="OrthoDB" id="282752at2759"/>
<dbReference type="Pfam" id="PF00069">
    <property type="entry name" value="Pkinase"/>
    <property type="match status" value="1"/>
</dbReference>
<evidence type="ECO:0000259" key="7">
    <source>
        <dbReference type="PROSITE" id="PS50011"/>
    </source>
</evidence>
<evidence type="ECO:0000313" key="8">
    <source>
        <dbReference type="EMBL" id="CAD8121679.1"/>
    </source>
</evidence>
<evidence type="ECO:0000256" key="1">
    <source>
        <dbReference type="ARBA" id="ARBA00011245"/>
    </source>
</evidence>
<sequence length="474" mass="56548">MFDTDIPMEEEMNEVVRQFKPKFRSIHKTQIDDDLSEHTTSSLHQIELLRTVITKNVFNIVRIQTIDDRWIGIQLRDSYITCGWLLSEVIRRLSQLRLNYDPAEIVGFKTNNIHLDYHLSCMHYNLPNLNGVLLIPQIRQQLKEPINIDWFEIIKKLAAGGFSVVYLVRNKENGQFYAMKVIDKRLMIERDKEEMVFKERQILTRLNHRRIINLYCAFQSKSKLYFVFDYCPGGELYYHLRKQKRFNEEQAKWLFIQILEGLQYLHSQNIIYRDLKPENILIDQDGYPKLADFGLSKIVDTQESLNYSYCGSLEYMAPEMIEQKGHNYTQDYYQLGVMLYEMMAGIPPFYAKTRQDMIKNIVSKSINYPHFFSKNLQDFITKLCNKDKTKRLCGKQIYQHPWLQGYIKKMPIKYQCDEFNFDKLFINQKCLDIESGPRCIAEEFNILTLSQSRDVHDDDMCPFEKFSSFYYKQQ</sequence>
<dbReference type="GO" id="GO:0005524">
    <property type="term" value="F:ATP binding"/>
    <property type="evidence" value="ECO:0007669"/>
    <property type="project" value="UniProtKB-KW"/>
</dbReference>
<dbReference type="AlphaFoldDB" id="A0A8S1R229"/>
<protein>
    <recommendedName>
        <fullName evidence="7">Protein kinase domain-containing protein</fullName>
    </recommendedName>
</protein>
<dbReference type="InterPro" id="IPR008271">
    <property type="entry name" value="Ser/Thr_kinase_AS"/>
</dbReference>
<dbReference type="InterPro" id="IPR000719">
    <property type="entry name" value="Prot_kinase_dom"/>
</dbReference>
<keyword evidence="6" id="KW-0067">ATP-binding</keyword>
<dbReference type="InterPro" id="IPR045270">
    <property type="entry name" value="STKc_AGC"/>
</dbReference>
<dbReference type="CDD" id="cd05123">
    <property type="entry name" value="STKc_AGC"/>
    <property type="match status" value="1"/>
</dbReference>
<keyword evidence="2" id="KW-0723">Serine/threonine-protein kinase</keyword>